<evidence type="ECO:0000256" key="11">
    <source>
        <dbReference type="ARBA" id="ARBA00023180"/>
    </source>
</evidence>
<keyword evidence="10" id="KW-0675">Receptor</keyword>
<accession>A0ABD3WGD1</accession>
<evidence type="ECO:0000256" key="3">
    <source>
        <dbReference type="ARBA" id="ARBA00022692"/>
    </source>
</evidence>
<keyword evidence="6" id="KW-0067">ATP-binding</keyword>
<dbReference type="InterPro" id="IPR000421">
    <property type="entry name" value="FA58C"/>
</dbReference>
<dbReference type="InterPro" id="IPR008266">
    <property type="entry name" value="Tyr_kinase_AS"/>
</dbReference>
<dbReference type="PRINTS" id="PR00109">
    <property type="entry name" value="TYRKINASE"/>
</dbReference>
<dbReference type="PROSITE" id="PS00109">
    <property type="entry name" value="PROTEIN_KINASE_TYR"/>
    <property type="match status" value="1"/>
</dbReference>
<evidence type="ECO:0000256" key="12">
    <source>
        <dbReference type="ARBA" id="ARBA00061639"/>
    </source>
</evidence>
<dbReference type="Pfam" id="PF07714">
    <property type="entry name" value="PK_Tyr_Ser-Thr"/>
    <property type="match status" value="1"/>
</dbReference>
<keyword evidence="17" id="KW-1185">Reference proteome</keyword>
<keyword evidence="3 13" id="KW-0812">Transmembrane</keyword>
<dbReference type="InterPro" id="IPR011009">
    <property type="entry name" value="Kinase-like_dom_sf"/>
</dbReference>
<feature type="domain" description="F5/8 type C" evidence="15">
    <location>
        <begin position="51"/>
        <end position="207"/>
    </location>
</feature>
<comment type="caution">
    <text evidence="16">The sequence shown here is derived from an EMBL/GenBank/DDBJ whole genome shotgun (WGS) entry which is preliminary data.</text>
</comment>
<dbReference type="SMART" id="SM00231">
    <property type="entry name" value="FA58C"/>
    <property type="match status" value="1"/>
</dbReference>
<dbReference type="SUPFAM" id="SSF49785">
    <property type="entry name" value="Galactose-binding domain-like"/>
    <property type="match status" value="1"/>
</dbReference>
<evidence type="ECO:0000313" key="16">
    <source>
        <dbReference type="EMBL" id="KAL3871570.1"/>
    </source>
</evidence>
<organism evidence="16 17">
    <name type="scientific">Sinanodonta woodiana</name>
    <name type="common">Chinese pond mussel</name>
    <name type="synonym">Anodonta woodiana</name>
    <dbReference type="NCBI Taxonomy" id="1069815"/>
    <lineage>
        <taxon>Eukaryota</taxon>
        <taxon>Metazoa</taxon>
        <taxon>Spiralia</taxon>
        <taxon>Lophotrochozoa</taxon>
        <taxon>Mollusca</taxon>
        <taxon>Bivalvia</taxon>
        <taxon>Autobranchia</taxon>
        <taxon>Heteroconchia</taxon>
        <taxon>Palaeoheterodonta</taxon>
        <taxon>Unionida</taxon>
        <taxon>Unionoidea</taxon>
        <taxon>Unionidae</taxon>
        <taxon>Unioninae</taxon>
        <taxon>Sinanodonta</taxon>
    </lineage>
</organism>
<dbReference type="PROSITE" id="PS01286">
    <property type="entry name" value="FA58C_2"/>
    <property type="match status" value="1"/>
</dbReference>
<dbReference type="Proteomes" id="UP001634394">
    <property type="component" value="Unassembled WGS sequence"/>
</dbReference>
<dbReference type="InterPro" id="IPR020635">
    <property type="entry name" value="Tyr_kinase_cat_dom"/>
</dbReference>
<dbReference type="AlphaFoldDB" id="A0ABD3WGD1"/>
<dbReference type="PROSITE" id="PS50022">
    <property type="entry name" value="FA58C_3"/>
    <property type="match status" value="1"/>
</dbReference>
<evidence type="ECO:0000256" key="13">
    <source>
        <dbReference type="SAM" id="Phobius"/>
    </source>
</evidence>
<keyword evidence="5" id="KW-0547">Nucleotide-binding</keyword>
<reference evidence="16 17" key="1">
    <citation type="submission" date="2024-11" db="EMBL/GenBank/DDBJ databases">
        <title>Chromosome-level genome assembly of the freshwater bivalve Anodonta woodiana.</title>
        <authorList>
            <person name="Chen X."/>
        </authorList>
    </citation>
    <scope>NUCLEOTIDE SEQUENCE [LARGE SCALE GENOMIC DNA]</scope>
    <source>
        <strain evidence="16">MN2024</strain>
        <tissue evidence="16">Gills</tissue>
    </source>
</reference>
<proteinExistence type="inferred from homology"/>
<keyword evidence="7 13" id="KW-1133">Transmembrane helix</keyword>
<evidence type="ECO:0000259" key="15">
    <source>
        <dbReference type="PROSITE" id="PS50022"/>
    </source>
</evidence>
<feature type="domain" description="Protein kinase" evidence="14">
    <location>
        <begin position="645"/>
        <end position="932"/>
    </location>
</feature>
<evidence type="ECO:0000256" key="4">
    <source>
        <dbReference type="ARBA" id="ARBA00022729"/>
    </source>
</evidence>
<evidence type="ECO:0000256" key="5">
    <source>
        <dbReference type="ARBA" id="ARBA00022741"/>
    </source>
</evidence>
<evidence type="ECO:0000256" key="10">
    <source>
        <dbReference type="ARBA" id="ARBA00023170"/>
    </source>
</evidence>
<gene>
    <name evidence="16" type="ORF">ACJMK2_039561</name>
</gene>
<dbReference type="Gene3D" id="2.60.120.1190">
    <property type="match status" value="1"/>
</dbReference>
<keyword evidence="9" id="KW-1015">Disulfide bond</keyword>
<dbReference type="InterPro" id="IPR000719">
    <property type="entry name" value="Prot_kinase_dom"/>
</dbReference>
<evidence type="ECO:0000256" key="1">
    <source>
        <dbReference type="ARBA" id="ARBA00004251"/>
    </source>
</evidence>
<evidence type="ECO:0000256" key="2">
    <source>
        <dbReference type="ARBA" id="ARBA00022475"/>
    </source>
</evidence>
<dbReference type="PROSITE" id="PS50011">
    <property type="entry name" value="PROTEIN_KINASE_DOM"/>
    <property type="match status" value="1"/>
</dbReference>
<evidence type="ECO:0000256" key="9">
    <source>
        <dbReference type="ARBA" id="ARBA00023157"/>
    </source>
</evidence>
<protein>
    <recommendedName>
        <fullName evidence="18">Discoidin domain-containing receptor 2</fullName>
    </recommendedName>
</protein>
<comment type="subcellular location">
    <subcellularLocation>
        <location evidence="1">Cell membrane</location>
        <topology evidence="1">Single-pass type I membrane protein</topology>
    </subcellularLocation>
</comment>
<feature type="transmembrane region" description="Helical" evidence="13">
    <location>
        <begin position="460"/>
        <end position="483"/>
    </location>
</feature>
<dbReference type="InterPro" id="IPR048525">
    <property type="entry name" value="DDR1-2_DS-like"/>
</dbReference>
<dbReference type="GO" id="GO:0005886">
    <property type="term" value="C:plasma membrane"/>
    <property type="evidence" value="ECO:0007669"/>
    <property type="project" value="UniProtKB-SubCell"/>
</dbReference>
<comment type="similarity">
    <text evidence="12">Belongs to the protein kinase superfamily. Tyr protein kinase family. Insulin receptor subfamily.</text>
</comment>
<dbReference type="EMBL" id="JBJQND010000007">
    <property type="protein sequence ID" value="KAL3871570.1"/>
    <property type="molecule type" value="Genomic_DNA"/>
</dbReference>
<dbReference type="SMART" id="SM00219">
    <property type="entry name" value="TyrKc"/>
    <property type="match status" value="1"/>
</dbReference>
<keyword evidence="11" id="KW-0325">Glycoprotein</keyword>
<keyword evidence="2" id="KW-1003">Cell membrane</keyword>
<evidence type="ECO:0000313" key="17">
    <source>
        <dbReference type="Proteomes" id="UP001634394"/>
    </source>
</evidence>
<dbReference type="PANTHER" id="PTHR24416">
    <property type="entry name" value="TYROSINE-PROTEIN KINASE RECEPTOR"/>
    <property type="match status" value="1"/>
</dbReference>
<dbReference type="CDD" id="cd05051">
    <property type="entry name" value="PTKc_DDR"/>
    <property type="match status" value="1"/>
</dbReference>
<evidence type="ECO:0000259" key="14">
    <source>
        <dbReference type="PROSITE" id="PS50011"/>
    </source>
</evidence>
<sequence>MLADFVAFPVFSLFQTDYYRMSARVDVLTVYLSCYLLGSGLFVQSLYLGECNSALGMQSFDIPDSAITASSSHDEKTVGPQNARIRTELYGGAWCPKSAINKDSYEFLQVDLNRLMVITQVEVQGRFGNGKGKEYATHFLLQYQREDGGEWIHFRNKTDGEIFEGNSNTYIAELRTVSPPIIGRRIRFIPYSKYPRTVCMRIEVYGCPWIDGVVSYYVRQGDRRGAEVDLFDFSYDGMIEDNYLTQGLGQLTDGEYGDTNFRLDKVVHKIKGYEWVGWRNDSTENSGPVEIKFKFDRVRKFKSVTIHCNNYFSKDVKIFRRVLLYFSIGGMYFLKEPIQYDFMPDNLVEYARNVTISLANNVGQFIKLKLFFDDKWMMISEVIFDSAVADGKFHPEEPPIPTHAPIMASEESIISKAEDVKEIDILRSYGVTGNGVSDSSTGIKKQRNAASTSTLDGDNISIIIGALSALFVILIIIVIIVIVRLKRRNNNNRQTLMPVIDSGLSAKLQNTSGNPNEKISNGNMYYSIASGDGKMDDKQFNETGAQNEYEEPYIGKERSLMATFIPVKNQSQKADFKRRSPVMVNDQDSHVQYDALYAAADIINSKVPNIPSIQGVSGNSIYGVPNTELLLSMDNSVIEIPKRNLRCIEVLGVGQFGEVHLCEATGMHEYLEDHDVVNRRASSPVLVVVKILRTSADDRARAEFLREIRNMSVLKDPNIVRVLGVCTREEPNCMVVEYMQYGDLNQFLVDHLPETDDSASNDRKLGYGCQIYMASQIASGMKYLESLNMVHRDLATRNCLVGRHFAIKISDFGMSRSLYSADYYRIEGRAVLPIRWMAWESILLGKFTTKSDVWSFGITLWEILTFSKVQPYEDMSDEQVIENSGHHYRNDNQQIYLPQPAICPKEIYDLMLECWNRHESERPSFREIHMFLLRKNMGYDPKLEILGRTSLGIVHS</sequence>
<dbReference type="GO" id="GO:0005524">
    <property type="term" value="F:ATP binding"/>
    <property type="evidence" value="ECO:0007669"/>
    <property type="project" value="UniProtKB-KW"/>
</dbReference>
<evidence type="ECO:0000256" key="8">
    <source>
        <dbReference type="ARBA" id="ARBA00023136"/>
    </source>
</evidence>
<dbReference type="FunFam" id="1.10.510.10:FF:000053">
    <property type="entry name" value="Epithelial discoidin domain-containing receptor 1"/>
    <property type="match status" value="1"/>
</dbReference>
<dbReference type="PROSITE" id="PS01285">
    <property type="entry name" value="FA58C_1"/>
    <property type="match status" value="1"/>
</dbReference>
<dbReference type="CDD" id="cd00057">
    <property type="entry name" value="FA58C"/>
    <property type="match status" value="1"/>
</dbReference>
<feature type="transmembrane region" description="Helical" evidence="13">
    <location>
        <begin position="28"/>
        <end position="48"/>
    </location>
</feature>
<dbReference type="Pfam" id="PF21114">
    <property type="entry name" value="DDR1-2_DS-like"/>
    <property type="match status" value="1"/>
</dbReference>
<dbReference type="FunFam" id="2.60.120.260:FF:000007">
    <property type="entry name" value="Discoidin domain receptor tyrosine kinase 1"/>
    <property type="match status" value="1"/>
</dbReference>
<keyword evidence="4" id="KW-0732">Signal</keyword>
<dbReference type="InterPro" id="IPR008979">
    <property type="entry name" value="Galactose-bd-like_sf"/>
</dbReference>
<evidence type="ECO:0008006" key="18">
    <source>
        <dbReference type="Google" id="ProtNLM"/>
    </source>
</evidence>
<dbReference type="Gene3D" id="2.60.120.260">
    <property type="entry name" value="Galactose-binding domain-like"/>
    <property type="match status" value="1"/>
</dbReference>
<dbReference type="InterPro" id="IPR001245">
    <property type="entry name" value="Ser-Thr/Tyr_kinase_cat_dom"/>
</dbReference>
<dbReference type="Gene3D" id="3.30.200.20">
    <property type="entry name" value="Phosphorylase Kinase, domain 1"/>
    <property type="match status" value="1"/>
</dbReference>
<dbReference type="Pfam" id="PF00754">
    <property type="entry name" value="F5_F8_type_C"/>
    <property type="match status" value="1"/>
</dbReference>
<dbReference type="InterPro" id="IPR050122">
    <property type="entry name" value="RTK"/>
</dbReference>
<evidence type="ECO:0000256" key="6">
    <source>
        <dbReference type="ARBA" id="ARBA00022840"/>
    </source>
</evidence>
<evidence type="ECO:0000256" key="7">
    <source>
        <dbReference type="ARBA" id="ARBA00022989"/>
    </source>
</evidence>
<dbReference type="Gene3D" id="1.10.510.10">
    <property type="entry name" value="Transferase(Phosphotransferase) domain 1"/>
    <property type="match status" value="1"/>
</dbReference>
<name>A0ABD3WGD1_SINWO</name>
<keyword evidence="8 13" id="KW-0472">Membrane</keyword>
<dbReference type="SUPFAM" id="SSF56112">
    <property type="entry name" value="Protein kinase-like (PK-like)"/>
    <property type="match status" value="1"/>
</dbReference>
<dbReference type="PANTHER" id="PTHR24416:SF580">
    <property type="entry name" value="DISCOIDIN DOMAIN RECEPTOR, ISOFORM F"/>
    <property type="match status" value="1"/>
</dbReference>